<reference evidence="1 2" key="1">
    <citation type="submission" date="2019-10" db="EMBL/GenBank/DDBJ databases">
        <title>Whole genome shotgun sequence of Acrocarpospora pleiomorpha NBRC 16267.</title>
        <authorList>
            <person name="Ichikawa N."/>
            <person name="Kimura A."/>
            <person name="Kitahashi Y."/>
            <person name="Komaki H."/>
            <person name="Oguchi A."/>
        </authorList>
    </citation>
    <scope>NUCLEOTIDE SEQUENCE [LARGE SCALE GENOMIC DNA]</scope>
    <source>
        <strain evidence="1 2">NBRC 16267</strain>
    </source>
</reference>
<dbReference type="RefSeq" id="WP_344316954.1">
    <property type="nucleotide sequence ID" value="NZ_BAAAHM010000015.1"/>
</dbReference>
<accession>A0A5M3XQ27</accession>
<evidence type="ECO:0000313" key="1">
    <source>
        <dbReference type="EMBL" id="GES21761.1"/>
    </source>
</evidence>
<sequence length="237" mass="25827">MAVGAGDEQVICQNARISWLFDSNLLSVIDPSRACLLEDPGMQLPPPPIFPIFRSRITCAVLTLTYVSDHEHSVSELAEATSTDTGTMAREVSRLEQAAILTSRHVGRTKLVRPNRAAPFYQPLLDLVTITLGPAQVLAEELAGLDRIEEAAVFGSWAARMQGEPGPAPVDIDLLVVGRPDRDDLHDASARAGSRLGRAVNTVIISRTRWEANEDGFIRELHTRPRVPVLIPALDGQ</sequence>
<protein>
    <submittedName>
        <fullName evidence="1">ArsR family transcriptional regulator</fullName>
    </submittedName>
</protein>
<dbReference type="Gene3D" id="1.10.10.10">
    <property type="entry name" value="Winged helix-like DNA-binding domain superfamily/Winged helix DNA-binding domain"/>
    <property type="match status" value="1"/>
</dbReference>
<dbReference type="InterPro" id="IPR036390">
    <property type="entry name" value="WH_DNA-bd_sf"/>
</dbReference>
<dbReference type="CDD" id="cd00090">
    <property type="entry name" value="HTH_ARSR"/>
    <property type="match status" value="1"/>
</dbReference>
<dbReference type="SUPFAM" id="SSF46785">
    <property type="entry name" value="Winged helix' DNA-binding domain"/>
    <property type="match status" value="1"/>
</dbReference>
<dbReference type="InterPro" id="IPR011991">
    <property type="entry name" value="ArsR-like_HTH"/>
</dbReference>
<dbReference type="InterPro" id="IPR036388">
    <property type="entry name" value="WH-like_DNA-bd_sf"/>
</dbReference>
<organism evidence="1 2">
    <name type="scientific">Acrocarpospora pleiomorpha</name>
    <dbReference type="NCBI Taxonomy" id="90975"/>
    <lineage>
        <taxon>Bacteria</taxon>
        <taxon>Bacillati</taxon>
        <taxon>Actinomycetota</taxon>
        <taxon>Actinomycetes</taxon>
        <taxon>Streptosporangiales</taxon>
        <taxon>Streptosporangiaceae</taxon>
        <taxon>Acrocarpospora</taxon>
    </lineage>
</organism>
<dbReference type="Proteomes" id="UP000377595">
    <property type="component" value="Unassembled WGS sequence"/>
</dbReference>
<evidence type="ECO:0000313" key="2">
    <source>
        <dbReference type="Proteomes" id="UP000377595"/>
    </source>
</evidence>
<comment type="caution">
    <text evidence="1">The sequence shown here is derived from an EMBL/GenBank/DDBJ whole genome shotgun (WGS) entry which is preliminary data.</text>
</comment>
<dbReference type="CDD" id="cd05403">
    <property type="entry name" value="NT_KNTase_like"/>
    <property type="match status" value="1"/>
</dbReference>
<keyword evidence="2" id="KW-1185">Reference proteome</keyword>
<proteinExistence type="predicted"/>
<name>A0A5M3XQ27_9ACTN</name>
<gene>
    <name evidence="1" type="ORF">Aple_046570</name>
</gene>
<dbReference type="AlphaFoldDB" id="A0A5M3XQ27"/>
<dbReference type="EMBL" id="BLAF01000026">
    <property type="protein sequence ID" value="GES21761.1"/>
    <property type="molecule type" value="Genomic_DNA"/>
</dbReference>